<reference evidence="14" key="1">
    <citation type="submission" date="2016-10" db="EMBL/GenBank/DDBJ databases">
        <authorList>
            <person name="Varghese N."/>
            <person name="Submissions S."/>
        </authorList>
    </citation>
    <scope>NUCLEOTIDE SEQUENCE [LARGE SCALE GENOMIC DNA]</scope>
    <source>
        <strain evidence="14">DSM 21743</strain>
    </source>
</reference>
<keyword evidence="4 11" id="KW-0812">Transmembrane</keyword>
<accession>A0A1H2MBA9</accession>
<dbReference type="Proteomes" id="UP000198825">
    <property type="component" value="Chromosome I"/>
</dbReference>
<evidence type="ECO:0000256" key="6">
    <source>
        <dbReference type="ARBA" id="ARBA00023015"/>
    </source>
</evidence>
<dbReference type="RefSeq" id="WP_091074096.1">
    <property type="nucleotide sequence ID" value="NZ_LT629799.1"/>
</dbReference>
<evidence type="ECO:0000256" key="9">
    <source>
        <dbReference type="ARBA" id="ARBA00029829"/>
    </source>
</evidence>
<sequence>MTEHDAEHDAAGTYVVGALQTRDLETFEQHLRRCADCRLEVAQLQETAAELGWLAAAPPPPASLRAAVLSAVPGVAQLPPIPKTDVPAGLGDLAAARTARSRSRDRLARRTRALSLLVAAVSVVALALGGVVVSLSGRQDAPAASSGTDVGLLAAPDARIVPAAMPDGTTASFVVSQGQNRALFVAHGLPDVGSGRTYQLWTVRGGTAVPDSTLGGGADVSQWFHGSVTEAEQLAVTVEPAGGSARPTTPVLASVSL</sequence>
<evidence type="ECO:0000256" key="4">
    <source>
        <dbReference type="ARBA" id="ARBA00022692"/>
    </source>
</evidence>
<dbReference type="GO" id="GO:0006417">
    <property type="term" value="P:regulation of translation"/>
    <property type="evidence" value="ECO:0007669"/>
    <property type="project" value="TreeGrafter"/>
</dbReference>
<evidence type="ECO:0000256" key="2">
    <source>
        <dbReference type="ARBA" id="ARBA00004236"/>
    </source>
</evidence>
<name>A0A1H2MBA9_9ACTN</name>
<evidence type="ECO:0000256" key="7">
    <source>
        <dbReference type="ARBA" id="ARBA00023136"/>
    </source>
</evidence>
<organism evidence="13 14">
    <name type="scientific">Microlunatus sagamiharensis</name>
    <dbReference type="NCBI Taxonomy" id="546874"/>
    <lineage>
        <taxon>Bacteria</taxon>
        <taxon>Bacillati</taxon>
        <taxon>Actinomycetota</taxon>
        <taxon>Actinomycetes</taxon>
        <taxon>Propionibacteriales</taxon>
        <taxon>Propionibacteriaceae</taxon>
        <taxon>Microlunatus</taxon>
    </lineage>
</organism>
<dbReference type="Pfam" id="PF10099">
    <property type="entry name" value="RskA_C"/>
    <property type="match status" value="1"/>
</dbReference>
<evidence type="ECO:0000256" key="1">
    <source>
        <dbReference type="ARBA" id="ARBA00004167"/>
    </source>
</evidence>
<gene>
    <name evidence="13" type="ORF">SAMN04488544_1752</name>
</gene>
<keyword evidence="5 11" id="KW-1133">Transmembrane helix</keyword>
<keyword evidence="8" id="KW-0804">Transcription</keyword>
<dbReference type="InterPro" id="IPR051474">
    <property type="entry name" value="Anti-sigma-K/W_factor"/>
</dbReference>
<protein>
    <recommendedName>
        <fullName evidence="10">Regulator of SigK</fullName>
    </recommendedName>
    <alternativeName>
        <fullName evidence="9">Sigma-K anti-sigma factor RskA</fullName>
    </alternativeName>
</protein>
<keyword evidence="3" id="KW-1003">Cell membrane</keyword>
<evidence type="ECO:0000256" key="8">
    <source>
        <dbReference type="ARBA" id="ARBA00023163"/>
    </source>
</evidence>
<dbReference type="GO" id="GO:0016989">
    <property type="term" value="F:sigma factor antagonist activity"/>
    <property type="evidence" value="ECO:0007669"/>
    <property type="project" value="TreeGrafter"/>
</dbReference>
<evidence type="ECO:0000259" key="12">
    <source>
        <dbReference type="Pfam" id="PF10099"/>
    </source>
</evidence>
<keyword evidence="14" id="KW-1185">Reference proteome</keyword>
<dbReference type="STRING" id="546874.SAMN04488544_1752"/>
<comment type="subcellular location">
    <subcellularLocation>
        <location evidence="2">Cell membrane</location>
    </subcellularLocation>
    <subcellularLocation>
        <location evidence="1">Membrane</location>
        <topology evidence="1">Single-pass membrane protein</topology>
    </subcellularLocation>
</comment>
<feature type="transmembrane region" description="Helical" evidence="11">
    <location>
        <begin position="113"/>
        <end position="135"/>
    </location>
</feature>
<dbReference type="EMBL" id="LT629799">
    <property type="protein sequence ID" value="SDU90540.1"/>
    <property type="molecule type" value="Genomic_DNA"/>
</dbReference>
<evidence type="ECO:0000256" key="11">
    <source>
        <dbReference type="SAM" id="Phobius"/>
    </source>
</evidence>
<feature type="domain" description="Anti-sigma K factor RskA C-terminal" evidence="12">
    <location>
        <begin position="116"/>
        <end position="250"/>
    </location>
</feature>
<dbReference type="Gene3D" id="1.10.10.1320">
    <property type="entry name" value="Anti-sigma factor, zinc-finger domain"/>
    <property type="match status" value="1"/>
</dbReference>
<dbReference type="OrthoDB" id="153510at2"/>
<proteinExistence type="predicted"/>
<dbReference type="InterPro" id="IPR018764">
    <property type="entry name" value="RskA_C"/>
</dbReference>
<keyword evidence="6" id="KW-0805">Transcription regulation</keyword>
<keyword evidence="7 11" id="KW-0472">Membrane</keyword>
<evidence type="ECO:0000256" key="3">
    <source>
        <dbReference type="ARBA" id="ARBA00022475"/>
    </source>
</evidence>
<evidence type="ECO:0000256" key="10">
    <source>
        <dbReference type="ARBA" id="ARBA00030803"/>
    </source>
</evidence>
<dbReference type="GO" id="GO:0005886">
    <property type="term" value="C:plasma membrane"/>
    <property type="evidence" value="ECO:0007669"/>
    <property type="project" value="UniProtKB-SubCell"/>
</dbReference>
<evidence type="ECO:0000313" key="14">
    <source>
        <dbReference type="Proteomes" id="UP000198825"/>
    </source>
</evidence>
<dbReference type="InterPro" id="IPR041916">
    <property type="entry name" value="Anti_sigma_zinc_sf"/>
</dbReference>
<dbReference type="PANTHER" id="PTHR37461">
    <property type="entry name" value="ANTI-SIGMA-K FACTOR RSKA"/>
    <property type="match status" value="1"/>
</dbReference>
<evidence type="ECO:0000256" key="5">
    <source>
        <dbReference type="ARBA" id="ARBA00022989"/>
    </source>
</evidence>
<dbReference type="PANTHER" id="PTHR37461:SF1">
    <property type="entry name" value="ANTI-SIGMA-K FACTOR RSKA"/>
    <property type="match status" value="1"/>
</dbReference>
<dbReference type="AlphaFoldDB" id="A0A1H2MBA9"/>
<evidence type="ECO:0000313" key="13">
    <source>
        <dbReference type="EMBL" id="SDU90540.1"/>
    </source>
</evidence>